<dbReference type="EMBL" id="JACBKZ010000014">
    <property type="protein sequence ID" value="KAF5932230.1"/>
    <property type="molecule type" value="Genomic_DNA"/>
</dbReference>
<dbReference type="FunFam" id="3.80.10.10:FF:000095">
    <property type="entry name" value="LRR receptor-like serine/threonine-protein kinase GSO1"/>
    <property type="match status" value="1"/>
</dbReference>
<evidence type="ECO:0000256" key="1">
    <source>
        <dbReference type="ARBA" id="ARBA00004162"/>
    </source>
</evidence>
<dbReference type="AlphaFoldDB" id="A0A7J7FV30"/>
<dbReference type="PROSITE" id="PS51450">
    <property type="entry name" value="LRR"/>
    <property type="match status" value="2"/>
</dbReference>
<keyword evidence="9 11" id="KW-0472">Membrane</keyword>
<evidence type="ECO:0000259" key="12">
    <source>
        <dbReference type="Pfam" id="PF23598"/>
    </source>
</evidence>
<dbReference type="InterPro" id="IPR003591">
    <property type="entry name" value="Leu-rich_rpt_typical-subtyp"/>
</dbReference>
<evidence type="ECO:0000256" key="3">
    <source>
        <dbReference type="ARBA" id="ARBA00022475"/>
    </source>
</evidence>
<evidence type="ECO:0000313" key="13">
    <source>
        <dbReference type="EMBL" id="KAF5932230.1"/>
    </source>
</evidence>
<keyword evidence="3" id="KW-1003">Cell membrane</keyword>
<reference evidence="14" key="1">
    <citation type="journal article" date="2020" name="Nat. Commun.">
        <title>Genome assembly of wild tea tree DASZ reveals pedigree and selection history of tea varieties.</title>
        <authorList>
            <person name="Zhang W."/>
            <person name="Zhang Y."/>
            <person name="Qiu H."/>
            <person name="Guo Y."/>
            <person name="Wan H."/>
            <person name="Zhang X."/>
            <person name="Scossa F."/>
            <person name="Alseekh S."/>
            <person name="Zhang Q."/>
            <person name="Wang P."/>
            <person name="Xu L."/>
            <person name="Schmidt M.H."/>
            <person name="Jia X."/>
            <person name="Li D."/>
            <person name="Zhu A."/>
            <person name="Guo F."/>
            <person name="Chen W."/>
            <person name="Ni D."/>
            <person name="Usadel B."/>
            <person name="Fernie A.R."/>
            <person name="Wen W."/>
        </authorList>
    </citation>
    <scope>NUCLEOTIDE SEQUENCE [LARGE SCALE GENOMIC DNA]</scope>
    <source>
        <strain evidence="14">cv. G240</strain>
    </source>
</reference>
<dbReference type="FunFam" id="3.80.10.10:FF:000111">
    <property type="entry name" value="LRR receptor-like serine/threonine-protein kinase ERECTA"/>
    <property type="match status" value="1"/>
</dbReference>
<dbReference type="Proteomes" id="UP000593564">
    <property type="component" value="Unassembled WGS sequence"/>
</dbReference>
<feature type="transmembrane region" description="Helical" evidence="11">
    <location>
        <begin position="909"/>
        <end position="933"/>
    </location>
</feature>
<dbReference type="SMART" id="SM00369">
    <property type="entry name" value="LRR_TYP"/>
    <property type="match status" value="11"/>
</dbReference>
<reference evidence="13 14" key="2">
    <citation type="submission" date="2020-07" db="EMBL/GenBank/DDBJ databases">
        <title>Genome assembly of wild tea tree DASZ reveals pedigree and selection history of tea varieties.</title>
        <authorList>
            <person name="Zhang W."/>
        </authorList>
    </citation>
    <scope>NUCLEOTIDE SEQUENCE [LARGE SCALE GENOMIC DNA]</scope>
    <source>
        <strain evidence="14">cv. G240</strain>
        <tissue evidence="13">Leaf</tissue>
    </source>
</reference>
<feature type="domain" description="Disease resistance R13L4/SHOC-2-like LRR" evidence="12">
    <location>
        <begin position="159"/>
        <end position="366"/>
    </location>
</feature>
<sequence length="964" mass="108061">MQELAYLGNLERLDLSFIQFNDIQGCENLSRLENLETLYLRGNRFNKSVILCLSSLISLKNLSLQGNNLGDPFPARELTVLKNLETLDLSSNELSSLTMQDSKLLSNLSKMRHLDLSSNHFDKDAFRILGALPSLKFLSLVFNQMEGPLSNQELTYNLSNLEVLLLRGNLLNGTLPMEGLTSFRHLQILDLRENNFFASIPPSIGALSSLKALSLAQNNLSGSLPIQGLCKLKKLEELDLSHNHFEGILPSCLSNLRSLKFFDISLNQFTGNISPSLFGSLNSLEYIDLSHNCFEGLFSFGSFANHSNLEVFELTSDNDKFEVETESTDWIPMFQLKVLVLSNCKLFGDVPKFLLYENKLKVIDLSHNNLTGSFTNWLWVNNTGLEVLNLRNNSFVGQFCLPSYRYINTYWMDISNNHLSGQIQANMGHIFPYISYINLSSNAFEGGIPSSFGKFSQLEYLDLSTNNLSGEVPNQLVRNCRLLTVLILSNNNFHGQIFSAAFNLTSIERLQLNDNQFAGPLTNVLSKLSKLNFLDISNNYMFGKIPSSMDNMTSLGTLIIRNNSFNGEFPCALVPNVFMDASYNSFSGSIHPSCSNPNLGYVEHMHLQGNKFTGLIPRALLNSSNLLTFDIRENSFSGSIPDSSGVASNLRILLFRGNQLSGSIPTQLCQLTEISLMDLSNNYLDGSIPHCFGNITFGMIGASDQAFMQTFVSWYGRHTFYHYNGVLERNFEIHDGDTMYAKADEVEFVTKSRTNFYRAGSILNFMSGLDLSCNKLTGEIPFELGKLSSVHALNLSHNLLTGPIPKAFSNLIQLESLDLSYNSLSGNIPTELINLNFLEVFIVAHNNLSGKLLDRKAQFGTFEASSYEGNPFLCGPPLEKNCTPIVNLPHSPITVSSGKTEGKWYDIDLVAFSASFVGSYISFLFGFAIILYINPYWRQMWFYLIEEGMYSSYYFISDTLRKIF</sequence>
<dbReference type="InterPro" id="IPR032675">
    <property type="entry name" value="LRR_dom_sf"/>
</dbReference>
<evidence type="ECO:0000256" key="6">
    <source>
        <dbReference type="ARBA" id="ARBA00022729"/>
    </source>
</evidence>
<dbReference type="PANTHER" id="PTHR48062">
    <property type="entry name" value="RECEPTOR-LIKE PROTEIN 14"/>
    <property type="match status" value="1"/>
</dbReference>
<accession>A0A7J7FV30</accession>
<gene>
    <name evidence="13" type="ORF">HYC85_028401</name>
</gene>
<evidence type="ECO:0000256" key="11">
    <source>
        <dbReference type="SAM" id="Phobius"/>
    </source>
</evidence>
<evidence type="ECO:0000256" key="9">
    <source>
        <dbReference type="ARBA" id="ARBA00023136"/>
    </source>
</evidence>
<comment type="caution">
    <text evidence="13">The sequence shown here is derived from an EMBL/GenBank/DDBJ whole genome shotgun (WGS) entry which is preliminary data.</text>
</comment>
<evidence type="ECO:0000256" key="10">
    <source>
        <dbReference type="ARBA" id="ARBA00023180"/>
    </source>
</evidence>
<evidence type="ECO:0000256" key="4">
    <source>
        <dbReference type="ARBA" id="ARBA00022614"/>
    </source>
</evidence>
<dbReference type="InterPro" id="IPR051502">
    <property type="entry name" value="RLP_Defense_Trigger"/>
</dbReference>
<dbReference type="Pfam" id="PF00560">
    <property type="entry name" value="LRR_1"/>
    <property type="match status" value="7"/>
</dbReference>
<evidence type="ECO:0000256" key="5">
    <source>
        <dbReference type="ARBA" id="ARBA00022692"/>
    </source>
</evidence>
<dbReference type="Gene3D" id="3.80.10.10">
    <property type="entry name" value="Ribonuclease Inhibitor"/>
    <property type="match status" value="5"/>
</dbReference>
<evidence type="ECO:0000256" key="7">
    <source>
        <dbReference type="ARBA" id="ARBA00022737"/>
    </source>
</evidence>
<keyword evidence="4" id="KW-0433">Leucine-rich repeat</keyword>
<keyword evidence="10" id="KW-0325">Glycoprotein</keyword>
<protein>
    <recommendedName>
        <fullName evidence="12">Disease resistance R13L4/SHOC-2-like LRR domain-containing protein</fullName>
    </recommendedName>
</protein>
<dbReference type="GO" id="GO:0051707">
    <property type="term" value="P:response to other organism"/>
    <property type="evidence" value="ECO:0007669"/>
    <property type="project" value="UniProtKB-ARBA"/>
</dbReference>
<comment type="subcellular location">
    <subcellularLocation>
        <location evidence="1">Cell membrane</location>
        <topology evidence="1">Single-pass membrane protein</topology>
    </subcellularLocation>
</comment>
<keyword evidence="8 11" id="KW-1133">Transmembrane helix</keyword>
<dbReference type="SUPFAM" id="SSF52058">
    <property type="entry name" value="L domain-like"/>
    <property type="match status" value="3"/>
</dbReference>
<keyword evidence="7" id="KW-0677">Repeat</keyword>
<dbReference type="InterPro" id="IPR001611">
    <property type="entry name" value="Leu-rich_rpt"/>
</dbReference>
<proteinExistence type="inferred from homology"/>
<dbReference type="GO" id="GO:0005886">
    <property type="term" value="C:plasma membrane"/>
    <property type="evidence" value="ECO:0007669"/>
    <property type="project" value="UniProtKB-SubCell"/>
</dbReference>
<dbReference type="InterPro" id="IPR055414">
    <property type="entry name" value="LRR_R13L4/SHOC2-like"/>
</dbReference>
<keyword evidence="6" id="KW-0732">Signal</keyword>
<evidence type="ECO:0000256" key="2">
    <source>
        <dbReference type="ARBA" id="ARBA00009592"/>
    </source>
</evidence>
<dbReference type="PANTHER" id="PTHR48062:SF52">
    <property type="entry name" value="RECEPTOR-LIKE PROTEIN 8-RELATED"/>
    <property type="match status" value="1"/>
</dbReference>
<dbReference type="SUPFAM" id="SSF52075">
    <property type="entry name" value="Outer arm dynein light chain 1"/>
    <property type="match status" value="1"/>
</dbReference>
<dbReference type="Pfam" id="PF23598">
    <property type="entry name" value="LRR_14"/>
    <property type="match status" value="1"/>
</dbReference>
<comment type="similarity">
    <text evidence="2">Belongs to the RLP family.</text>
</comment>
<name>A0A7J7FV30_CAMSI</name>
<keyword evidence="14" id="KW-1185">Reference proteome</keyword>
<keyword evidence="5 11" id="KW-0812">Transmembrane</keyword>
<dbReference type="PRINTS" id="PR00019">
    <property type="entry name" value="LEURICHRPT"/>
</dbReference>
<dbReference type="SMART" id="SM00365">
    <property type="entry name" value="LRR_SD22"/>
    <property type="match status" value="8"/>
</dbReference>
<dbReference type="GO" id="GO:0006952">
    <property type="term" value="P:defense response"/>
    <property type="evidence" value="ECO:0007669"/>
    <property type="project" value="UniProtKB-ARBA"/>
</dbReference>
<evidence type="ECO:0000256" key="8">
    <source>
        <dbReference type="ARBA" id="ARBA00022989"/>
    </source>
</evidence>
<organism evidence="13 14">
    <name type="scientific">Camellia sinensis</name>
    <name type="common">Tea plant</name>
    <name type="synonym">Thea sinensis</name>
    <dbReference type="NCBI Taxonomy" id="4442"/>
    <lineage>
        <taxon>Eukaryota</taxon>
        <taxon>Viridiplantae</taxon>
        <taxon>Streptophyta</taxon>
        <taxon>Embryophyta</taxon>
        <taxon>Tracheophyta</taxon>
        <taxon>Spermatophyta</taxon>
        <taxon>Magnoliopsida</taxon>
        <taxon>eudicotyledons</taxon>
        <taxon>Gunneridae</taxon>
        <taxon>Pentapetalae</taxon>
        <taxon>asterids</taxon>
        <taxon>Ericales</taxon>
        <taxon>Theaceae</taxon>
        <taxon>Camellia</taxon>
    </lineage>
</organism>
<evidence type="ECO:0000313" key="14">
    <source>
        <dbReference type="Proteomes" id="UP000593564"/>
    </source>
</evidence>